<dbReference type="AlphaFoldDB" id="A0A5S5CFM8"/>
<dbReference type="EMBL" id="VNHS01000002">
    <property type="protein sequence ID" value="TYP78135.1"/>
    <property type="molecule type" value="Genomic_DNA"/>
</dbReference>
<keyword evidence="1" id="KW-0812">Transmembrane</keyword>
<keyword evidence="1" id="KW-0472">Membrane</keyword>
<proteinExistence type="predicted"/>
<reference evidence="2 3" key="1">
    <citation type="submission" date="2019-07" db="EMBL/GenBank/DDBJ databases">
        <title>Genomic Encyclopedia of Type Strains, Phase III (KMG-III): the genomes of soil and plant-associated and newly described type strains.</title>
        <authorList>
            <person name="Whitman W."/>
        </authorList>
    </citation>
    <scope>NUCLEOTIDE SEQUENCE [LARGE SCALE GENOMIC DNA]</scope>
    <source>
        <strain evidence="2 3">BL24</strain>
    </source>
</reference>
<feature type="transmembrane region" description="Helical" evidence="1">
    <location>
        <begin position="31"/>
        <end position="54"/>
    </location>
</feature>
<evidence type="ECO:0000313" key="3">
    <source>
        <dbReference type="Proteomes" id="UP000323257"/>
    </source>
</evidence>
<feature type="transmembrane region" description="Helical" evidence="1">
    <location>
        <begin position="6"/>
        <end position="24"/>
    </location>
</feature>
<protein>
    <submittedName>
        <fullName evidence="2">Uncharacterized protein</fullName>
    </submittedName>
</protein>
<gene>
    <name evidence="2" type="ORF">BCM02_102712</name>
</gene>
<keyword evidence="1" id="KW-1133">Transmembrane helix</keyword>
<name>A0A5S5CFM8_9BACL</name>
<evidence type="ECO:0000313" key="2">
    <source>
        <dbReference type="EMBL" id="TYP78135.1"/>
    </source>
</evidence>
<accession>A0A5S5CFM8</accession>
<keyword evidence="3" id="KW-1185">Reference proteome</keyword>
<sequence>MWGVTAVLAAGAMIFAFEVPALFVRRSRRAWAAFLFLLTAGISILLCIAAGVAIPSPLEPLRMIFEPVGRAIRGE</sequence>
<organism evidence="2 3">
    <name type="scientific">Paenibacillus methanolicus</name>
    <dbReference type="NCBI Taxonomy" id="582686"/>
    <lineage>
        <taxon>Bacteria</taxon>
        <taxon>Bacillati</taxon>
        <taxon>Bacillota</taxon>
        <taxon>Bacilli</taxon>
        <taxon>Bacillales</taxon>
        <taxon>Paenibacillaceae</taxon>
        <taxon>Paenibacillus</taxon>
    </lineage>
</organism>
<comment type="caution">
    <text evidence="2">The sequence shown here is derived from an EMBL/GenBank/DDBJ whole genome shotgun (WGS) entry which is preliminary data.</text>
</comment>
<dbReference type="Proteomes" id="UP000323257">
    <property type="component" value="Unassembled WGS sequence"/>
</dbReference>
<evidence type="ECO:0000256" key="1">
    <source>
        <dbReference type="SAM" id="Phobius"/>
    </source>
</evidence>